<protein>
    <submittedName>
        <fullName evidence="1">FMN-binding negative transcriptional regulator</fullName>
    </submittedName>
</protein>
<name>A0ABT2BUT2_9BURK</name>
<comment type="caution">
    <text evidence="1">The sequence shown here is derived from an EMBL/GenBank/DDBJ whole genome shotgun (WGS) entry which is preliminary data.</text>
</comment>
<dbReference type="EMBL" id="JANUHC010000002">
    <property type="protein sequence ID" value="MCS0628885.1"/>
    <property type="molecule type" value="Genomic_DNA"/>
</dbReference>
<sequence>MPTQFAVADQADMLDLIAANPLGALVRLGPGGLEGDHIPFELAAPTDAAPHGLLRAHVARANPIWRADDASVLVLFQGASSYVSPLLYDVETAGGRVVPTWNYQVVHAHGRLRAIDDPAWILGQMTRLTGRHEDARDGWKVEDAPREFIDRIVRTTVGIEIAIERLEAKFKMSQNRTPDERARVLAAMA</sequence>
<dbReference type="Proteomes" id="UP001165263">
    <property type="component" value="Unassembled WGS sequence"/>
</dbReference>
<dbReference type="PANTHER" id="PTHR35802:SF1">
    <property type="entry name" value="PROTEASE SYNTHASE AND SPORULATION PROTEIN PAI 2"/>
    <property type="match status" value="1"/>
</dbReference>
<reference evidence="1" key="1">
    <citation type="submission" date="2022-08" db="EMBL/GenBank/DDBJ databases">
        <title>Reclassification of Massilia species as members of the genera Telluria, Duganella, Pseudoduganella, Mokoshia gen. nov. and Zemynaea gen. nov. using orthogonal and non-orthogonal genome-based approaches.</title>
        <authorList>
            <person name="Bowman J.P."/>
        </authorList>
    </citation>
    <scope>NUCLEOTIDE SEQUENCE</scope>
    <source>
        <strain evidence="1">LMG 11547</strain>
    </source>
</reference>
<gene>
    <name evidence="1" type="ORF">NX786_06020</name>
</gene>
<dbReference type="Pfam" id="PF04299">
    <property type="entry name" value="FMN_bind_2"/>
    <property type="match status" value="1"/>
</dbReference>
<dbReference type="PIRSF" id="PIRSF010372">
    <property type="entry name" value="PaiB"/>
    <property type="match status" value="1"/>
</dbReference>
<organism evidence="1 2">
    <name type="scientific">Telluria mixta</name>
    <dbReference type="NCBI Taxonomy" id="34071"/>
    <lineage>
        <taxon>Bacteria</taxon>
        <taxon>Pseudomonadati</taxon>
        <taxon>Pseudomonadota</taxon>
        <taxon>Betaproteobacteria</taxon>
        <taxon>Burkholderiales</taxon>
        <taxon>Oxalobacteraceae</taxon>
        <taxon>Telluria group</taxon>
        <taxon>Telluria</taxon>
    </lineage>
</organism>
<dbReference type="SUPFAM" id="SSF50475">
    <property type="entry name" value="FMN-binding split barrel"/>
    <property type="match status" value="1"/>
</dbReference>
<keyword evidence="2" id="KW-1185">Reference proteome</keyword>
<evidence type="ECO:0000313" key="2">
    <source>
        <dbReference type="Proteomes" id="UP001165263"/>
    </source>
</evidence>
<dbReference type="InterPro" id="IPR007396">
    <property type="entry name" value="TR_PAI2-type"/>
</dbReference>
<dbReference type="Gene3D" id="2.30.110.10">
    <property type="entry name" value="Electron Transport, Fmn-binding Protein, Chain A"/>
    <property type="match status" value="1"/>
</dbReference>
<dbReference type="InterPro" id="IPR012349">
    <property type="entry name" value="Split_barrel_FMN-bd"/>
</dbReference>
<accession>A0ABT2BUT2</accession>
<evidence type="ECO:0000313" key="1">
    <source>
        <dbReference type="EMBL" id="MCS0628885.1"/>
    </source>
</evidence>
<dbReference type="PANTHER" id="PTHR35802">
    <property type="entry name" value="PROTEASE SYNTHASE AND SPORULATION PROTEIN PAI 2"/>
    <property type="match status" value="1"/>
</dbReference>
<proteinExistence type="predicted"/>